<proteinExistence type="predicted"/>
<reference evidence="3" key="1">
    <citation type="submission" date="2021-03" db="EMBL/GenBank/DDBJ databases">
        <title>Fibrella sp. HMF5335 genome sequencing and assembly.</title>
        <authorList>
            <person name="Kang H."/>
            <person name="Kim H."/>
            <person name="Bae S."/>
            <person name="Joh K."/>
        </authorList>
    </citation>
    <scope>NUCLEOTIDE SEQUENCE</scope>
    <source>
        <strain evidence="3">HMF5335</strain>
    </source>
</reference>
<feature type="transmembrane region" description="Helical" evidence="1">
    <location>
        <begin position="6"/>
        <end position="24"/>
    </location>
</feature>
<comment type="caution">
    <text evidence="3">The sequence shown here is derived from an EMBL/GenBank/DDBJ whole genome shotgun (WGS) entry which is preliminary data.</text>
</comment>
<keyword evidence="4" id="KW-1185">Reference proteome</keyword>
<organism evidence="3 4">
    <name type="scientific">Fibrella rubiginis</name>
    <dbReference type="NCBI Taxonomy" id="2817060"/>
    <lineage>
        <taxon>Bacteria</taxon>
        <taxon>Pseudomonadati</taxon>
        <taxon>Bacteroidota</taxon>
        <taxon>Cytophagia</taxon>
        <taxon>Cytophagales</taxon>
        <taxon>Spirosomataceae</taxon>
        <taxon>Fibrella</taxon>
    </lineage>
</organism>
<dbReference type="AlphaFoldDB" id="A0A939GDB0"/>
<dbReference type="NCBIfam" id="TIGR02226">
    <property type="entry name" value="two_anch"/>
    <property type="match status" value="1"/>
</dbReference>
<keyword evidence="1" id="KW-0472">Membrane</keyword>
<dbReference type="Proteomes" id="UP000664034">
    <property type="component" value="Unassembled WGS sequence"/>
</dbReference>
<evidence type="ECO:0000259" key="2">
    <source>
        <dbReference type="Pfam" id="PF07584"/>
    </source>
</evidence>
<dbReference type="EMBL" id="JAFMYV010000001">
    <property type="protein sequence ID" value="MBO0935129.1"/>
    <property type="molecule type" value="Genomic_DNA"/>
</dbReference>
<dbReference type="InterPro" id="IPR011933">
    <property type="entry name" value="Double_TM_dom"/>
</dbReference>
<name>A0A939GDB0_9BACT</name>
<feature type="domain" description="Aerotolerance regulator N-terminal" evidence="2">
    <location>
        <begin position="1"/>
        <end position="76"/>
    </location>
</feature>
<protein>
    <submittedName>
        <fullName evidence="3">BatA domain-containing protein</fullName>
    </submittedName>
</protein>
<evidence type="ECO:0000313" key="4">
    <source>
        <dbReference type="Proteomes" id="UP000664034"/>
    </source>
</evidence>
<gene>
    <name evidence="3" type="ORF">J2I47_01085</name>
</gene>
<dbReference type="PANTHER" id="PTHR37464:SF1">
    <property type="entry name" value="BLL2463 PROTEIN"/>
    <property type="match status" value="1"/>
</dbReference>
<accession>A0A939GDB0</accession>
<dbReference type="Pfam" id="PF07584">
    <property type="entry name" value="BatA"/>
    <property type="match status" value="1"/>
</dbReference>
<evidence type="ECO:0000256" key="1">
    <source>
        <dbReference type="SAM" id="Phobius"/>
    </source>
</evidence>
<evidence type="ECO:0000313" key="3">
    <source>
        <dbReference type="EMBL" id="MBO0935129.1"/>
    </source>
</evidence>
<keyword evidence="1" id="KW-0812">Transmembrane</keyword>
<feature type="transmembrane region" description="Helical" evidence="1">
    <location>
        <begin position="56"/>
        <end position="78"/>
    </location>
</feature>
<dbReference type="InterPro" id="IPR024163">
    <property type="entry name" value="Aerotolerance_reg_N"/>
</dbReference>
<dbReference type="RefSeq" id="WP_207362697.1">
    <property type="nucleotide sequence ID" value="NZ_JAFMYV010000001.1"/>
</dbReference>
<dbReference type="PANTHER" id="PTHR37464">
    <property type="entry name" value="BLL2463 PROTEIN"/>
    <property type="match status" value="1"/>
</dbReference>
<sequence>MAFLNPALLWGMLAVAVPIALHFWHQQRAKPMPWAMLRWLETPNQPPKRGFRFDNWLLLALRCMLLVALALLLARPVFPDKKRTSAIQAVHLVEPNAQLVEAYRFELAQALQRHERLYWATAPVSVITALNEIPHSQPLNPLTLQVAIDEATIPQTGLHLYVRNTPAWIDAPFLQVPEAFVLHPLSTPDKAPLPYVALPSGKRLAVGADGRLAVFAASNGPASQAAAAPLRVLIQFSNTAERQTIKAALEALTQVYGLSFLIDYQPVNSKVYTWILTDKPVASPNLGMFYTLTSAAVRTDWPNVQYLPGPLTPAASDDVANGQLPEQLGTQLIQGLGLSRYQHPLGRQAFAALFRPGSTSLSDSLPTTHPRNALQNGLLVLFLSLLLAERWLANRRGA</sequence>
<keyword evidence="1" id="KW-1133">Transmembrane helix</keyword>